<proteinExistence type="predicted"/>
<keyword evidence="3" id="KW-1185">Reference proteome</keyword>
<dbReference type="EMBL" id="VCKX01000114">
    <property type="protein sequence ID" value="TMR29727.1"/>
    <property type="molecule type" value="Genomic_DNA"/>
</dbReference>
<comment type="caution">
    <text evidence="2">The sequence shown here is derived from an EMBL/GenBank/DDBJ whole genome shotgun (WGS) entry which is preliminary data.</text>
</comment>
<organism evidence="2 3">
    <name type="scientific">Nonomuraea zeae</name>
    <dbReference type="NCBI Taxonomy" id="1642303"/>
    <lineage>
        <taxon>Bacteria</taxon>
        <taxon>Bacillati</taxon>
        <taxon>Actinomycetota</taxon>
        <taxon>Actinomycetes</taxon>
        <taxon>Streptosporangiales</taxon>
        <taxon>Streptosporangiaceae</taxon>
        <taxon>Nonomuraea</taxon>
    </lineage>
</organism>
<evidence type="ECO:0000259" key="1">
    <source>
        <dbReference type="PROSITE" id="PS50801"/>
    </source>
</evidence>
<dbReference type="Pfam" id="PF01740">
    <property type="entry name" value="STAS"/>
    <property type="match status" value="1"/>
</dbReference>
<dbReference type="RefSeq" id="WP_138693457.1">
    <property type="nucleotide sequence ID" value="NZ_JBHSAZ010000046.1"/>
</dbReference>
<evidence type="ECO:0000313" key="2">
    <source>
        <dbReference type="EMBL" id="TMR29727.1"/>
    </source>
</evidence>
<dbReference type="OrthoDB" id="3541003at2"/>
<dbReference type="InterPro" id="IPR002645">
    <property type="entry name" value="STAS_dom"/>
</dbReference>
<dbReference type="AlphaFoldDB" id="A0A5S4G9P3"/>
<evidence type="ECO:0000313" key="3">
    <source>
        <dbReference type="Proteomes" id="UP000306628"/>
    </source>
</evidence>
<gene>
    <name evidence="2" type="ORF">ETD85_31565</name>
</gene>
<dbReference type="InterPro" id="IPR036513">
    <property type="entry name" value="STAS_dom_sf"/>
</dbReference>
<dbReference type="CDD" id="cd07043">
    <property type="entry name" value="STAS_anti-anti-sigma_factors"/>
    <property type="match status" value="1"/>
</dbReference>
<dbReference type="Gene3D" id="3.30.750.24">
    <property type="entry name" value="STAS domain"/>
    <property type="match status" value="1"/>
</dbReference>
<accession>A0A5S4G9P3</accession>
<feature type="domain" description="STAS" evidence="1">
    <location>
        <begin position="14"/>
        <end position="93"/>
    </location>
</feature>
<sequence>MSHPRPARPGGEDFSIRTRTRGAVLLIQPAGSLSGAPVDMVRMYLASALATHLPPRIVLDIEALTGCDDAGYEVMKASARQARDSGGRLIVTGGAHVLPADHDLDVLPTARDALGELTPAG</sequence>
<dbReference type="SUPFAM" id="SSF52091">
    <property type="entry name" value="SpoIIaa-like"/>
    <property type="match status" value="1"/>
</dbReference>
<name>A0A5S4G9P3_9ACTN</name>
<reference evidence="2 3" key="1">
    <citation type="submission" date="2019-05" db="EMBL/GenBank/DDBJ databases">
        <title>Draft genome sequence of Nonomuraea zeae DSM 100528.</title>
        <authorList>
            <person name="Saricaoglu S."/>
            <person name="Isik K."/>
        </authorList>
    </citation>
    <scope>NUCLEOTIDE SEQUENCE [LARGE SCALE GENOMIC DNA]</scope>
    <source>
        <strain evidence="2 3">DSM 100528</strain>
    </source>
</reference>
<dbReference type="Proteomes" id="UP000306628">
    <property type="component" value="Unassembled WGS sequence"/>
</dbReference>
<protein>
    <recommendedName>
        <fullName evidence="1">STAS domain-containing protein</fullName>
    </recommendedName>
</protein>
<dbReference type="PROSITE" id="PS50801">
    <property type="entry name" value="STAS"/>
    <property type="match status" value="1"/>
</dbReference>